<dbReference type="KEGG" id="scor:J3U87_14415"/>
<dbReference type="AlphaFoldDB" id="A0A8A4TWZ3"/>
<evidence type="ECO:0000256" key="1">
    <source>
        <dbReference type="ARBA" id="ARBA00022723"/>
    </source>
</evidence>
<dbReference type="PROSITE" id="PS00198">
    <property type="entry name" value="4FE4S_FER_1"/>
    <property type="match status" value="1"/>
</dbReference>
<dbReference type="InterPro" id="IPR017900">
    <property type="entry name" value="4Fe4S_Fe_S_CS"/>
</dbReference>
<dbReference type="Pfam" id="PF17179">
    <property type="entry name" value="Fer4_22"/>
    <property type="match status" value="1"/>
</dbReference>
<keyword evidence="3" id="KW-0411">Iron-sulfur</keyword>
<dbReference type="GO" id="GO:0046872">
    <property type="term" value="F:metal ion binding"/>
    <property type="evidence" value="ECO:0007669"/>
    <property type="project" value="UniProtKB-KW"/>
</dbReference>
<dbReference type="Proteomes" id="UP000663929">
    <property type="component" value="Chromosome"/>
</dbReference>
<sequence>MNARTIFRFDASRLGDLLDGIAERGYRLLGPVAREGAVVYDELGGADDLPRGWRDHQDPGRYRLERSDRNLFFEFNMGPHGWKKYLLPAEEPLWRALWRGEEMLFEETNVDDGKRAFIGVRACELAALAMLDRVFGEGDFRDDRYLARRANLFIVAVNCTRAGRTCFCTSMDTGPEARSGFDLVLTEVAHGGAHFFQVAAGTTRGDALLDALAFEEASPADRNLAKRLLDEAARSMGRHLNTGGLPERLAGSGEHPHWQRIAARCLACANCTMVCPTCFCNTVVDRPALDGRSAERIRCWDSCFSADFSYLHGGSIRQSTGSRYRQWMTHKLSSWVDQFGASGCVGCGRCIAWCPVGIDITEEAERIGEELS</sequence>
<name>A0A8A4TWZ3_SULCO</name>
<gene>
    <name evidence="5" type="ORF">J3U87_14415</name>
</gene>
<dbReference type="EMBL" id="CP071793">
    <property type="protein sequence ID" value="QTD53644.1"/>
    <property type="molecule type" value="Genomic_DNA"/>
</dbReference>
<feature type="domain" description="4Fe-4S ferredoxin-type" evidence="4">
    <location>
        <begin position="335"/>
        <end position="363"/>
    </location>
</feature>
<keyword evidence="2" id="KW-0408">Iron</keyword>
<evidence type="ECO:0000256" key="3">
    <source>
        <dbReference type="ARBA" id="ARBA00023014"/>
    </source>
</evidence>
<feature type="domain" description="4Fe-4S ferredoxin-type" evidence="4">
    <location>
        <begin position="256"/>
        <end position="286"/>
    </location>
</feature>
<proteinExistence type="predicted"/>
<dbReference type="SUPFAM" id="SSF46548">
    <property type="entry name" value="alpha-helical ferredoxin"/>
    <property type="match status" value="1"/>
</dbReference>
<dbReference type="PROSITE" id="PS51379">
    <property type="entry name" value="4FE4S_FER_2"/>
    <property type="match status" value="2"/>
</dbReference>
<evidence type="ECO:0000259" key="4">
    <source>
        <dbReference type="PROSITE" id="PS51379"/>
    </source>
</evidence>
<keyword evidence="1" id="KW-0479">Metal-binding</keyword>
<evidence type="ECO:0000313" key="5">
    <source>
        <dbReference type="EMBL" id="QTD53644.1"/>
    </source>
</evidence>
<accession>A0A8A4TWZ3</accession>
<dbReference type="GO" id="GO:0051536">
    <property type="term" value="F:iron-sulfur cluster binding"/>
    <property type="evidence" value="ECO:0007669"/>
    <property type="project" value="UniProtKB-KW"/>
</dbReference>
<dbReference type="InterPro" id="IPR017896">
    <property type="entry name" value="4Fe4S_Fe-S-bd"/>
</dbReference>
<evidence type="ECO:0000313" key="6">
    <source>
        <dbReference type="Proteomes" id="UP000663929"/>
    </source>
</evidence>
<organism evidence="5 6">
    <name type="scientific">Sulfidibacter corallicola</name>
    <dbReference type="NCBI Taxonomy" id="2818388"/>
    <lineage>
        <taxon>Bacteria</taxon>
        <taxon>Pseudomonadati</taxon>
        <taxon>Acidobacteriota</taxon>
        <taxon>Holophagae</taxon>
        <taxon>Acanthopleuribacterales</taxon>
        <taxon>Acanthopleuribacteraceae</taxon>
        <taxon>Sulfidibacter</taxon>
    </lineage>
</organism>
<dbReference type="PANTHER" id="PTHR40447:SF1">
    <property type="entry name" value="ANAEROBIC SULFITE REDUCTASE SUBUNIT A"/>
    <property type="match status" value="1"/>
</dbReference>
<evidence type="ECO:0000256" key="2">
    <source>
        <dbReference type="ARBA" id="ARBA00023004"/>
    </source>
</evidence>
<dbReference type="PANTHER" id="PTHR40447">
    <property type="entry name" value="ANAEROBIC SULFITE REDUCTASE SUBUNIT A"/>
    <property type="match status" value="1"/>
</dbReference>
<dbReference type="RefSeq" id="WP_237383746.1">
    <property type="nucleotide sequence ID" value="NZ_CP071793.1"/>
</dbReference>
<keyword evidence="6" id="KW-1185">Reference proteome</keyword>
<reference evidence="5" key="1">
    <citation type="submission" date="2021-03" db="EMBL/GenBank/DDBJ databases">
        <title>Acanthopleuribacteraceae sp. M133.</title>
        <authorList>
            <person name="Wang G."/>
        </authorList>
    </citation>
    <scope>NUCLEOTIDE SEQUENCE</scope>
    <source>
        <strain evidence="5">M133</strain>
    </source>
</reference>
<protein>
    <submittedName>
        <fullName evidence="5">4Fe-4S dicluster domain-containing protein</fullName>
    </submittedName>
</protein>